<feature type="domain" description="Peptidase S1" evidence="1">
    <location>
        <begin position="43"/>
        <end position="203"/>
    </location>
</feature>
<reference evidence="3" key="1">
    <citation type="submission" date="2017-01" db="EMBL/GenBank/DDBJ databases">
        <title>Comparative genomics of anhydrobiosis in the tardigrade Hypsibius dujardini.</title>
        <authorList>
            <person name="Yoshida Y."/>
            <person name="Koutsovoulos G."/>
            <person name="Laetsch D."/>
            <person name="Stevens L."/>
            <person name="Kumar S."/>
            <person name="Horikawa D."/>
            <person name="Ishino K."/>
            <person name="Komine S."/>
            <person name="Tomita M."/>
            <person name="Blaxter M."/>
            <person name="Arakawa K."/>
        </authorList>
    </citation>
    <scope>NUCLEOTIDE SEQUENCE [LARGE SCALE GENOMIC DNA]</scope>
    <source>
        <strain evidence="3">Z151</strain>
    </source>
</reference>
<dbReference type="GO" id="GO:0006508">
    <property type="term" value="P:proteolysis"/>
    <property type="evidence" value="ECO:0007669"/>
    <property type="project" value="InterPro"/>
</dbReference>
<keyword evidence="3" id="KW-1185">Reference proteome</keyword>
<dbReference type="Proteomes" id="UP000192578">
    <property type="component" value="Unassembled WGS sequence"/>
</dbReference>
<gene>
    <name evidence="2" type="ORF">BV898_10755</name>
</gene>
<dbReference type="AlphaFoldDB" id="A0A1W0WIE8"/>
<dbReference type="InterPro" id="IPR043504">
    <property type="entry name" value="Peptidase_S1_PA_chymotrypsin"/>
</dbReference>
<name>A0A1W0WIE8_HYPEX</name>
<accession>A0A1W0WIE8</accession>
<dbReference type="EMBL" id="MTYJ01000095">
    <property type="protein sequence ID" value="OQV14995.1"/>
    <property type="molecule type" value="Genomic_DNA"/>
</dbReference>
<dbReference type="SUPFAM" id="SSF50494">
    <property type="entry name" value="Trypsin-like serine proteases"/>
    <property type="match status" value="1"/>
</dbReference>
<comment type="caution">
    <text evidence="2">The sequence shown here is derived from an EMBL/GenBank/DDBJ whole genome shotgun (WGS) entry which is preliminary data.</text>
</comment>
<organism evidence="2 3">
    <name type="scientific">Hypsibius exemplaris</name>
    <name type="common">Freshwater tardigrade</name>
    <dbReference type="NCBI Taxonomy" id="2072580"/>
    <lineage>
        <taxon>Eukaryota</taxon>
        <taxon>Metazoa</taxon>
        <taxon>Ecdysozoa</taxon>
        <taxon>Tardigrada</taxon>
        <taxon>Eutardigrada</taxon>
        <taxon>Parachela</taxon>
        <taxon>Hypsibioidea</taxon>
        <taxon>Hypsibiidae</taxon>
        <taxon>Hypsibius</taxon>
    </lineage>
</organism>
<dbReference type="GO" id="GO:0004252">
    <property type="term" value="F:serine-type endopeptidase activity"/>
    <property type="evidence" value="ECO:0007669"/>
    <property type="project" value="InterPro"/>
</dbReference>
<dbReference type="InterPro" id="IPR009003">
    <property type="entry name" value="Peptidase_S1_PA"/>
</dbReference>
<sequence>MLPLKLIPFAAARFARLHSGQCSSSQSFRLTDASWIDTVTWYLITKELVLTAASCFFDQVWDRIPQDELRVAIGVDVLRDFHGDKSTTVKGIKLHPSFVPRNIANRTGDLAILEMDQSVNAFPESVKRTVEIASRPPRPNVPIEATASLYLLEWKFGGNAEEEGIPPELPNSTPMTYQSIAECQHDVGSKYQVNSKVICTRGDNTGFCSREESTVSFGCI</sequence>
<dbReference type="Pfam" id="PF00089">
    <property type="entry name" value="Trypsin"/>
    <property type="match status" value="1"/>
</dbReference>
<evidence type="ECO:0000313" key="3">
    <source>
        <dbReference type="Proteomes" id="UP000192578"/>
    </source>
</evidence>
<dbReference type="Gene3D" id="2.40.10.10">
    <property type="entry name" value="Trypsin-like serine proteases"/>
    <property type="match status" value="1"/>
</dbReference>
<proteinExistence type="predicted"/>
<dbReference type="OrthoDB" id="6358644at2759"/>
<evidence type="ECO:0000259" key="1">
    <source>
        <dbReference type="Pfam" id="PF00089"/>
    </source>
</evidence>
<evidence type="ECO:0000313" key="2">
    <source>
        <dbReference type="EMBL" id="OQV14995.1"/>
    </source>
</evidence>
<dbReference type="InterPro" id="IPR001254">
    <property type="entry name" value="Trypsin_dom"/>
</dbReference>
<protein>
    <recommendedName>
        <fullName evidence="1">Peptidase S1 domain-containing protein</fullName>
    </recommendedName>
</protein>